<dbReference type="Gene3D" id="3.40.50.300">
    <property type="entry name" value="P-loop containing nucleotide triphosphate hydrolases"/>
    <property type="match status" value="2"/>
</dbReference>
<dbReference type="InterPro" id="IPR013986">
    <property type="entry name" value="DExx_box_DNA_helicase_dom_sf"/>
</dbReference>
<evidence type="ECO:0000259" key="12">
    <source>
        <dbReference type="PROSITE" id="PS51198"/>
    </source>
</evidence>
<dbReference type="PROSITE" id="PS51198">
    <property type="entry name" value="UVRD_HELICASE_ATP_BIND"/>
    <property type="match status" value="1"/>
</dbReference>
<gene>
    <name evidence="14" type="ORF">IO99_06285</name>
</gene>
<dbReference type="Gene3D" id="1.10.10.160">
    <property type="match status" value="1"/>
</dbReference>
<dbReference type="GO" id="GO:0005524">
    <property type="term" value="F:ATP binding"/>
    <property type="evidence" value="ECO:0007669"/>
    <property type="project" value="UniProtKB-UniRule"/>
</dbReference>
<dbReference type="GO" id="GO:0005829">
    <property type="term" value="C:cytosol"/>
    <property type="evidence" value="ECO:0007669"/>
    <property type="project" value="TreeGrafter"/>
</dbReference>
<dbReference type="STRING" id="318464.IO99_06285"/>
<keyword evidence="7" id="KW-0413">Isomerase</keyword>
<dbReference type="Proteomes" id="UP000028542">
    <property type="component" value="Unassembled WGS sequence"/>
</dbReference>
<dbReference type="PROSITE" id="PS51217">
    <property type="entry name" value="UVRD_HELICASE_CTER"/>
    <property type="match status" value="1"/>
</dbReference>
<dbReference type="InterPro" id="IPR014016">
    <property type="entry name" value="UvrD-like_ATP-bd"/>
</dbReference>
<dbReference type="InterPro" id="IPR000212">
    <property type="entry name" value="DNA_helicase_UvrD/REP"/>
</dbReference>
<dbReference type="GO" id="GO:0000725">
    <property type="term" value="P:recombinational repair"/>
    <property type="evidence" value="ECO:0007669"/>
    <property type="project" value="TreeGrafter"/>
</dbReference>
<dbReference type="Pfam" id="PF00580">
    <property type="entry name" value="UvrD-helicase"/>
    <property type="match status" value="1"/>
</dbReference>
<comment type="catalytic activity">
    <reaction evidence="8">
        <text>Couples ATP hydrolysis with the unwinding of duplex DNA by translocating in the 3'-5' direction.</text>
        <dbReference type="EC" id="5.6.2.4"/>
    </reaction>
</comment>
<evidence type="ECO:0000256" key="5">
    <source>
        <dbReference type="ARBA" id="ARBA00022840"/>
    </source>
</evidence>
<dbReference type="EMBL" id="JPMD01000014">
    <property type="protein sequence ID" value="KEZ87195.1"/>
    <property type="molecule type" value="Genomic_DNA"/>
</dbReference>
<keyword evidence="15" id="KW-1185">Reference proteome</keyword>
<dbReference type="PANTHER" id="PTHR11070:SF2">
    <property type="entry name" value="ATP-DEPENDENT DNA HELICASE SRS2"/>
    <property type="match status" value="1"/>
</dbReference>
<evidence type="ECO:0000256" key="3">
    <source>
        <dbReference type="ARBA" id="ARBA00022801"/>
    </source>
</evidence>
<dbReference type="AlphaFoldDB" id="A0A084JE11"/>
<evidence type="ECO:0000256" key="2">
    <source>
        <dbReference type="ARBA" id="ARBA00022741"/>
    </source>
</evidence>
<dbReference type="GO" id="GO:0003677">
    <property type="term" value="F:DNA binding"/>
    <property type="evidence" value="ECO:0007669"/>
    <property type="project" value="UniProtKB-KW"/>
</dbReference>
<dbReference type="CDD" id="cd17932">
    <property type="entry name" value="DEXQc_UvrD"/>
    <property type="match status" value="1"/>
</dbReference>
<evidence type="ECO:0000256" key="6">
    <source>
        <dbReference type="ARBA" id="ARBA00023125"/>
    </source>
</evidence>
<dbReference type="Gene3D" id="1.10.486.10">
    <property type="entry name" value="PCRA, domain 4"/>
    <property type="match status" value="1"/>
</dbReference>
<evidence type="ECO:0000256" key="8">
    <source>
        <dbReference type="ARBA" id="ARBA00034617"/>
    </source>
</evidence>
<comment type="similarity">
    <text evidence="1">Belongs to the helicase family. UvrD subfamily.</text>
</comment>
<dbReference type="GO" id="GO:0033202">
    <property type="term" value="C:DNA helicase complex"/>
    <property type="evidence" value="ECO:0007669"/>
    <property type="project" value="TreeGrafter"/>
</dbReference>
<keyword evidence="6" id="KW-0238">DNA-binding</keyword>
<feature type="binding site" evidence="11">
    <location>
        <begin position="28"/>
        <end position="35"/>
    </location>
    <ligand>
        <name>ATP</name>
        <dbReference type="ChEBI" id="CHEBI:30616"/>
    </ligand>
</feature>
<comment type="caution">
    <text evidence="14">The sequence shown here is derived from an EMBL/GenBank/DDBJ whole genome shotgun (WGS) entry which is preliminary data.</text>
</comment>
<dbReference type="InterPro" id="IPR014017">
    <property type="entry name" value="DNA_helicase_UvrD-like_C"/>
</dbReference>
<keyword evidence="2 11" id="KW-0547">Nucleotide-binding</keyword>
<evidence type="ECO:0000256" key="11">
    <source>
        <dbReference type="PROSITE-ProRule" id="PRU00560"/>
    </source>
</evidence>
<keyword evidence="4 11" id="KW-0347">Helicase</keyword>
<dbReference type="Pfam" id="PF13361">
    <property type="entry name" value="UvrD_C"/>
    <property type="match status" value="1"/>
</dbReference>
<keyword evidence="5 11" id="KW-0067">ATP-binding</keyword>
<accession>A0A084JE11</accession>
<dbReference type="SUPFAM" id="SSF52540">
    <property type="entry name" value="P-loop containing nucleoside triphosphate hydrolases"/>
    <property type="match status" value="1"/>
</dbReference>
<proteinExistence type="inferred from homology"/>
<keyword evidence="3 11" id="KW-0378">Hydrolase</keyword>
<protein>
    <recommendedName>
        <fullName evidence="9">DNA 3'-5' helicase</fullName>
        <ecNumber evidence="9">5.6.2.4</ecNumber>
    </recommendedName>
</protein>
<comment type="catalytic activity">
    <reaction evidence="10">
        <text>ATP + H2O = ADP + phosphate + H(+)</text>
        <dbReference type="Rhea" id="RHEA:13065"/>
        <dbReference type="ChEBI" id="CHEBI:15377"/>
        <dbReference type="ChEBI" id="CHEBI:15378"/>
        <dbReference type="ChEBI" id="CHEBI:30616"/>
        <dbReference type="ChEBI" id="CHEBI:43474"/>
        <dbReference type="ChEBI" id="CHEBI:456216"/>
        <dbReference type="EC" id="5.6.2.4"/>
    </reaction>
</comment>
<dbReference type="GO" id="GO:0043138">
    <property type="term" value="F:3'-5' DNA helicase activity"/>
    <property type="evidence" value="ECO:0007669"/>
    <property type="project" value="UniProtKB-EC"/>
</dbReference>
<feature type="domain" description="UvrD-like helicase C-terminal" evidence="13">
    <location>
        <begin position="276"/>
        <end position="545"/>
    </location>
</feature>
<evidence type="ECO:0000256" key="4">
    <source>
        <dbReference type="ARBA" id="ARBA00022806"/>
    </source>
</evidence>
<feature type="domain" description="UvrD-like helicase ATP-binding" evidence="12">
    <location>
        <begin position="7"/>
        <end position="275"/>
    </location>
</feature>
<evidence type="ECO:0000313" key="15">
    <source>
        <dbReference type="Proteomes" id="UP000028542"/>
    </source>
</evidence>
<reference evidence="14 15" key="1">
    <citation type="submission" date="2014-07" db="EMBL/GenBank/DDBJ databases">
        <title>Draft genome of Clostridium sulfidigenes 113A isolated from sediments associated with methane hydrate from Krishna Godavari basin.</title>
        <authorList>
            <person name="Honkalas V.S."/>
            <person name="Dabir A.P."/>
            <person name="Arora P."/>
            <person name="Dhakephalkar P.K."/>
        </authorList>
    </citation>
    <scope>NUCLEOTIDE SEQUENCE [LARGE SCALE GENOMIC DNA]</scope>
    <source>
        <strain evidence="14 15">113A</strain>
    </source>
</reference>
<evidence type="ECO:0000256" key="1">
    <source>
        <dbReference type="ARBA" id="ARBA00009922"/>
    </source>
</evidence>
<evidence type="ECO:0000256" key="10">
    <source>
        <dbReference type="ARBA" id="ARBA00048988"/>
    </source>
</evidence>
<dbReference type="InterPro" id="IPR027417">
    <property type="entry name" value="P-loop_NTPase"/>
</dbReference>
<dbReference type="EC" id="5.6.2.4" evidence="9"/>
<dbReference type="RefSeq" id="WP_035131391.1">
    <property type="nucleotide sequence ID" value="NZ_JPMD01000014.1"/>
</dbReference>
<dbReference type="PANTHER" id="PTHR11070">
    <property type="entry name" value="UVRD / RECB / PCRA DNA HELICASE FAMILY MEMBER"/>
    <property type="match status" value="1"/>
</dbReference>
<evidence type="ECO:0000313" key="14">
    <source>
        <dbReference type="EMBL" id="KEZ87195.1"/>
    </source>
</evidence>
<organism evidence="14 15">
    <name type="scientific">Clostridium sulfidigenes</name>
    <dbReference type="NCBI Taxonomy" id="318464"/>
    <lineage>
        <taxon>Bacteria</taxon>
        <taxon>Bacillati</taxon>
        <taxon>Bacillota</taxon>
        <taxon>Clostridia</taxon>
        <taxon>Eubacteriales</taxon>
        <taxon>Clostridiaceae</taxon>
        <taxon>Clostridium</taxon>
    </lineage>
</organism>
<dbReference type="GO" id="GO:0016887">
    <property type="term" value="F:ATP hydrolysis activity"/>
    <property type="evidence" value="ECO:0007669"/>
    <property type="project" value="RHEA"/>
</dbReference>
<evidence type="ECO:0000259" key="13">
    <source>
        <dbReference type="PROSITE" id="PS51217"/>
    </source>
</evidence>
<dbReference type="eggNOG" id="COG0210">
    <property type="taxonomic scope" value="Bacteria"/>
</dbReference>
<evidence type="ECO:0000256" key="7">
    <source>
        <dbReference type="ARBA" id="ARBA00023235"/>
    </source>
</evidence>
<sequence>MIRNKNNTLSEEQLTAINCTNENIIVSAGPGSGKTVVIVNRVYELINHKNISPKNIVIITFTKAAATNMRNRFLAIDKNKVSPFFGTFHGLCYKILKSYYGEINIIEPFESYKVVKNFLTAYVEDVSEDRVKEYVNAISIYKCKGEYNRDGNNQIDKELLKNCVNFYESYKKEKSLLDFEDLQLMCRDLFIKNSAILNSYQNQFKHILVDEFQDSDDVQVDILKLLNKGNNLFVVGDEDQCIYSFRGANPTYIVNFKDIFKQGKTLYLSTNYRSKQNIVRLSMKSIKNNKIRTSKDIRANKTDDGIIKAQGVRDETAQGTYISDYILKVKESEDNNFNNFAVLYRTNIESRSIIDSFIRKKIPFTLLDRQYNFFSHFICQDILAYLKLSIYPLSMDSFTRIINKPYRYISKNSIEEVKKSNSLGSIFTKLKNLDSTPVFQLKILDKLERDISSLNRISLPSAVEFIIGDLMYHKHLVEYAQKYKFSIEDLENVLNEFKESVKGFKTIKDFLEHVNTVEEETKKASSRNKDKNEGVILSTIHGVKGMEFDTVFMINTVDGAIPYKNNDIEEERRLFYVGVTRAINNLIFLFPQFIRGEKKNKSQFLCECQLEEEILERVKFKVGTTVTHKFYGTGTITALEESNISIKFSDLERKFDFDVLVTNGLIEVFKE</sequence>
<name>A0A084JE11_9CLOT</name>
<evidence type="ECO:0000256" key="9">
    <source>
        <dbReference type="ARBA" id="ARBA00034808"/>
    </source>
</evidence>